<name>A0A348HGY6_9GAMM</name>
<keyword evidence="3" id="KW-1185">Reference proteome</keyword>
<dbReference type="OrthoDB" id="6627459at2"/>
<feature type="chain" id="PRO_5016982220" evidence="1">
    <location>
        <begin position="23"/>
        <end position="267"/>
    </location>
</feature>
<feature type="signal peptide" evidence="1">
    <location>
        <begin position="1"/>
        <end position="22"/>
    </location>
</feature>
<protein>
    <submittedName>
        <fullName evidence="2">Chemotaxis protein histidine kinase</fullName>
    </submittedName>
</protein>
<dbReference type="EMBL" id="AP018933">
    <property type="protein sequence ID" value="BBG30888.1"/>
    <property type="molecule type" value="Genomic_DNA"/>
</dbReference>
<evidence type="ECO:0000313" key="2">
    <source>
        <dbReference type="EMBL" id="BBG30888.1"/>
    </source>
</evidence>
<proteinExistence type="predicted"/>
<organism evidence="2 3">
    <name type="scientific">Zymobacter palmae</name>
    <dbReference type="NCBI Taxonomy" id="33074"/>
    <lineage>
        <taxon>Bacteria</taxon>
        <taxon>Pseudomonadati</taxon>
        <taxon>Pseudomonadota</taxon>
        <taxon>Gammaproteobacteria</taxon>
        <taxon>Oceanospirillales</taxon>
        <taxon>Halomonadaceae</taxon>
        <taxon>Zymobacter group</taxon>
        <taxon>Zymobacter</taxon>
    </lineage>
</organism>
<reference evidence="2 3" key="1">
    <citation type="submission" date="2018-09" db="EMBL/GenBank/DDBJ databases">
        <title>Zymobacter palmae IAM14233 (=T109) whole genome analysis.</title>
        <authorList>
            <person name="Yanase H."/>
        </authorList>
    </citation>
    <scope>NUCLEOTIDE SEQUENCE [LARGE SCALE GENOMIC DNA]</scope>
    <source>
        <strain evidence="2 3">IAM14233</strain>
    </source>
</reference>
<keyword evidence="2" id="KW-0808">Transferase</keyword>
<dbReference type="AlphaFoldDB" id="A0A348HGY6"/>
<keyword evidence="2" id="KW-0418">Kinase</keyword>
<dbReference type="KEGG" id="zpl:ZBT109_2151"/>
<evidence type="ECO:0000256" key="1">
    <source>
        <dbReference type="SAM" id="SignalP"/>
    </source>
</evidence>
<dbReference type="RefSeq" id="WP_027705881.1">
    <property type="nucleotide sequence ID" value="NZ_AP018933.1"/>
</dbReference>
<accession>A0A348HGY6</accession>
<sequence>MKKKASFLLAATLLLSSSTAFAQHTLNDGVLQAYWQSEWNKDATKITPQLKMRYIVHNDGSAPTMVVNVPVDKQDKKNRTFITKHFSYVPTEFFQNKEGYLNQPGTLTVPSLTKAFECTSAYTTTQLSSFVPDMSSGLADTTTDEKFINCGERHPYLTFYRLPPNQKDIFLKAAPDDRAANTIPVGNDTLLAKLQTVNKEWAYVAFYDARTLDQIGEQKGYVRLNTLLPLKKAPPVAAPVRHRPKPCWYPRATHDKVMRDRHCRFSS</sequence>
<dbReference type="GO" id="GO:0016301">
    <property type="term" value="F:kinase activity"/>
    <property type="evidence" value="ECO:0007669"/>
    <property type="project" value="UniProtKB-KW"/>
</dbReference>
<dbReference type="Proteomes" id="UP000267342">
    <property type="component" value="Chromosome"/>
</dbReference>
<evidence type="ECO:0000313" key="3">
    <source>
        <dbReference type="Proteomes" id="UP000267342"/>
    </source>
</evidence>
<keyword evidence="1" id="KW-0732">Signal</keyword>
<gene>
    <name evidence="2" type="ORF">ZBT109_2151</name>
</gene>